<name>A0A2A9HG51_TEPT2</name>
<evidence type="ECO:0000313" key="1">
    <source>
        <dbReference type="EMBL" id="PFG75007.1"/>
    </source>
</evidence>
<dbReference type="Proteomes" id="UP000223071">
    <property type="component" value="Unassembled WGS sequence"/>
</dbReference>
<dbReference type="EMBL" id="PDJQ01000001">
    <property type="protein sequence ID" value="PFG75007.1"/>
    <property type="molecule type" value="Genomic_DNA"/>
</dbReference>
<sequence length="126" mass="14329">MAWFRRRPRITDEIYGRLMTSFGRVVDRDPMVKQPAAALAERVAAEFTELVEALDAGMYRGATLYHLRLLAGAWIMAREGAVPRATAEVFEEALAWRFEPVRKGSRVLAQRVTALANGEFERDTRM</sequence>
<dbReference type="AlphaFoldDB" id="A0A2A9HG51"/>
<protein>
    <submittedName>
        <fullName evidence="1">Uncharacterized protein</fullName>
    </submittedName>
</protein>
<accession>A0A2A9HG51</accession>
<proteinExistence type="predicted"/>
<evidence type="ECO:0000313" key="2">
    <source>
        <dbReference type="Proteomes" id="UP000223071"/>
    </source>
</evidence>
<gene>
    <name evidence="1" type="ORF">A9A59_2264</name>
</gene>
<comment type="caution">
    <text evidence="1">The sequence shown here is derived from an EMBL/GenBank/DDBJ whole genome shotgun (WGS) entry which is preliminary data.</text>
</comment>
<reference evidence="1 2" key="1">
    <citation type="submission" date="2017-09" db="EMBL/GenBank/DDBJ databases">
        <title>Sequencing the genomes of two abundant thermophiles in Great Basin hot springs: Thermocrinis jamiesonii and novel Chloroflexi Thermoflexus hugenholtzii.</title>
        <authorList>
            <person name="Hedlund B."/>
        </authorList>
    </citation>
    <scope>NUCLEOTIDE SEQUENCE [LARGE SCALE GENOMIC DNA]</scope>
    <source>
        <strain evidence="1 2">G233</strain>
    </source>
</reference>
<keyword evidence="2" id="KW-1185">Reference proteome</keyword>
<dbReference type="RefSeq" id="WP_133117606.1">
    <property type="nucleotide sequence ID" value="NZ_PDJQ01000001.1"/>
</dbReference>
<organism evidence="1 2">
    <name type="scientific">Tepidiforma thermophila (strain KCTC 52669 / CGMCC 1.13589 / G233)</name>
    <dbReference type="NCBI Taxonomy" id="2761530"/>
    <lineage>
        <taxon>Bacteria</taxon>
        <taxon>Bacillati</taxon>
        <taxon>Chloroflexota</taxon>
        <taxon>Tepidiformia</taxon>
        <taxon>Tepidiformales</taxon>
        <taxon>Tepidiformaceae</taxon>
        <taxon>Tepidiforma</taxon>
    </lineage>
</organism>